<dbReference type="InterPro" id="IPR051796">
    <property type="entry name" value="ISF_SsuE-like"/>
</dbReference>
<dbReference type="Proteomes" id="UP000198697">
    <property type="component" value="Unassembled WGS sequence"/>
</dbReference>
<proteinExistence type="predicted"/>
<keyword evidence="1" id="KW-0285">Flavoprotein</keyword>
<dbReference type="GO" id="GO:0016491">
    <property type="term" value="F:oxidoreductase activity"/>
    <property type="evidence" value="ECO:0007669"/>
    <property type="project" value="InterPro"/>
</dbReference>
<gene>
    <name evidence="4" type="ORF">SAMN04487998_1529</name>
</gene>
<dbReference type="EMBL" id="FOHS01000002">
    <property type="protein sequence ID" value="SET35155.1"/>
    <property type="molecule type" value="Genomic_DNA"/>
</dbReference>
<organism evidence="4 5">
    <name type="scientific">Hymenobacter actinosclerus</name>
    <dbReference type="NCBI Taxonomy" id="82805"/>
    <lineage>
        <taxon>Bacteria</taxon>
        <taxon>Pseudomonadati</taxon>
        <taxon>Bacteroidota</taxon>
        <taxon>Cytophagia</taxon>
        <taxon>Cytophagales</taxon>
        <taxon>Hymenobacteraceae</taxon>
        <taxon>Hymenobacter</taxon>
    </lineage>
</organism>
<evidence type="ECO:0000256" key="1">
    <source>
        <dbReference type="ARBA" id="ARBA00022630"/>
    </source>
</evidence>
<keyword evidence="5" id="KW-1185">Reference proteome</keyword>
<reference evidence="5" key="1">
    <citation type="submission" date="2016-10" db="EMBL/GenBank/DDBJ databases">
        <authorList>
            <person name="Varghese N."/>
            <person name="Submissions S."/>
        </authorList>
    </citation>
    <scope>NUCLEOTIDE SEQUENCE [LARGE SCALE GENOMIC DNA]</scope>
    <source>
        <strain evidence="5">DSM 15310</strain>
    </source>
</reference>
<dbReference type="PANTHER" id="PTHR43278:SF4">
    <property type="entry name" value="NAD(P)H-DEPENDENT FMN-CONTAINING OXIDOREDUCTASE YWQN-RELATED"/>
    <property type="match status" value="1"/>
</dbReference>
<evidence type="ECO:0000259" key="3">
    <source>
        <dbReference type="Pfam" id="PF03358"/>
    </source>
</evidence>
<accession>A0A1I0DRF5</accession>
<dbReference type="InterPro" id="IPR005025">
    <property type="entry name" value="FMN_Rdtase-like_dom"/>
</dbReference>
<evidence type="ECO:0000256" key="2">
    <source>
        <dbReference type="ARBA" id="ARBA00022643"/>
    </source>
</evidence>
<dbReference type="OrthoDB" id="9805976at2"/>
<evidence type="ECO:0000313" key="5">
    <source>
        <dbReference type="Proteomes" id="UP000198697"/>
    </source>
</evidence>
<protein>
    <submittedName>
        <fullName evidence="4">Multimeric flavodoxin WrbA</fullName>
    </submittedName>
</protein>
<dbReference type="STRING" id="82805.SAMN04487998_1529"/>
<keyword evidence="2" id="KW-0288">FMN</keyword>
<dbReference type="AlphaFoldDB" id="A0A1I0DRF5"/>
<feature type="domain" description="NADPH-dependent FMN reductase-like" evidence="3">
    <location>
        <begin position="6"/>
        <end position="150"/>
    </location>
</feature>
<dbReference type="RefSeq" id="WP_092770061.1">
    <property type="nucleotide sequence ID" value="NZ_FOHS01000002.1"/>
</dbReference>
<dbReference type="Gene3D" id="3.40.50.360">
    <property type="match status" value="1"/>
</dbReference>
<evidence type="ECO:0000313" key="4">
    <source>
        <dbReference type="EMBL" id="SET35155.1"/>
    </source>
</evidence>
<sequence>MPERRFLFLLGSTRRAGNSELLARHAAGFLPASVEQQWRFLPDYPLPPFADLRHDQGYSAPTAGPEKTLLDATLAATDLVLVSPLYWYALSTPAKHYLDYWSAWLRLPGLDFRALMRGKALWSVVAGSGPAAEARPLQDALQLTAAYMGMRWGGGLYGNGSRPGDVRQDAAAWQAATRFFTPAIKHA</sequence>
<dbReference type="Pfam" id="PF03358">
    <property type="entry name" value="FMN_red"/>
    <property type="match status" value="1"/>
</dbReference>
<name>A0A1I0DRF5_9BACT</name>
<dbReference type="PANTHER" id="PTHR43278">
    <property type="entry name" value="NAD(P)H-DEPENDENT FMN-CONTAINING OXIDOREDUCTASE YWQN-RELATED"/>
    <property type="match status" value="1"/>
</dbReference>
<dbReference type="SUPFAM" id="SSF52218">
    <property type="entry name" value="Flavoproteins"/>
    <property type="match status" value="1"/>
</dbReference>
<dbReference type="InterPro" id="IPR029039">
    <property type="entry name" value="Flavoprotein-like_sf"/>
</dbReference>